<accession>A0A1J4J1X9</accession>
<protein>
    <submittedName>
        <fullName evidence="1">Uncharacterized protein</fullName>
    </submittedName>
</protein>
<gene>
    <name evidence="1" type="ORF">TRFO_11698</name>
</gene>
<dbReference type="RefSeq" id="XP_068346641.1">
    <property type="nucleotide sequence ID" value="XM_068496184.1"/>
</dbReference>
<keyword evidence="2" id="KW-1185">Reference proteome</keyword>
<evidence type="ECO:0000313" key="2">
    <source>
        <dbReference type="Proteomes" id="UP000179807"/>
    </source>
</evidence>
<dbReference type="Proteomes" id="UP000179807">
    <property type="component" value="Unassembled WGS sequence"/>
</dbReference>
<name>A0A1J4J1X9_9EUKA</name>
<comment type="caution">
    <text evidence="1">The sequence shown here is derived from an EMBL/GenBank/DDBJ whole genome shotgun (WGS) entry which is preliminary data.</text>
</comment>
<organism evidence="1 2">
    <name type="scientific">Tritrichomonas foetus</name>
    <dbReference type="NCBI Taxonomy" id="1144522"/>
    <lineage>
        <taxon>Eukaryota</taxon>
        <taxon>Metamonada</taxon>
        <taxon>Parabasalia</taxon>
        <taxon>Tritrichomonadida</taxon>
        <taxon>Tritrichomonadidae</taxon>
        <taxon>Tritrichomonas</taxon>
    </lineage>
</organism>
<dbReference type="GeneID" id="94830888"/>
<evidence type="ECO:0000313" key="1">
    <source>
        <dbReference type="EMBL" id="OHS93504.1"/>
    </source>
</evidence>
<sequence length="176" mass="19733">MLSIKQIHFSQILFNHFHIIPSVFIQTSVQTLFTNSNFFQNIQSNAYSQPNSTILSVILSHISMEKEPQLSISNATAASKNTSAFAVPNTSFLFVLQTKLSLTKPYSNSKTQNSSALVQTIAANYSPSGNSIFSLHLQQKTILHYFAEIYQKKSTIDSLHTKFHLKMNSQTQHSCS</sequence>
<reference evidence="1" key="1">
    <citation type="submission" date="2016-10" db="EMBL/GenBank/DDBJ databases">
        <authorList>
            <person name="Benchimol M."/>
            <person name="Almeida L.G."/>
            <person name="Vasconcelos A.T."/>
            <person name="Perreira-Neves A."/>
            <person name="Rosa I.A."/>
            <person name="Tasca T."/>
            <person name="Bogo M.R."/>
            <person name="de Souza W."/>
        </authorList>
    </citation>
    <scope>NUCLEOTIDE SEQUENCE [LARGE SCALE GENOMIC DNA]</scope>
    <source>
        <strain evidence="1">K</strain>
    </source>
</reference>
<dbReference type="EMBL" id="MLAK01001393">
    <property type="protein sequence ID" value="OHS93504.1"/>
    <property type="molecule type" value="Genomic_DNA"/>
</dbReference>
<dbReference type="AlphaFoldDB" id="A0A1J4J1X9"/>
<proteinExistence type="predicted"/>
<dbReference type="VEuPathDB" id="TrichDB:TRFO_11698"/>